<dbReference type="GO" id="GO:0005886">
    <property type="term" value="C:plasma membrane"/>
    <property type="evidence" value="ECO:0007669"/>
    <property type="project" value="UniProtKB-SubCell"/>
</dbReference>
<feature type="transmembrane region" description="Helical" evidence="6">
    <location>
        <begin position="188"/>
        <end position="206"/>
    </location>
</feature>
<dbReference type="PANTHER" id="PTHR42770">
    <property type="entry name" value="AMINO ACID TRANSPORTER-RELATED"/>
    <property type="match status" value="1"/>
</dbReference>
<dbReference type="InterPro" id="IPR050367">
    <property type="entry name" value="APC_superfamily"/>
</dbReference>
<dbReference type="Pfam" id="PF13520">
    <property type="entry name" value="AA_permease_2"/>
    <property type="match status" value="1"/>
</dbReference>
<evidence type="ECO:0000256" key="5">
    <source>
        <dbReference type="ARBA" id="ARBA00023136"/>
    </source>
</evidence>
<keyword evidence="4 6" id="KW-1133">Transmembrane helix</keyword>
<dbReference type="Gene3D" id="1.20.1740.10">
    <property type="entry name" value="Amino acid/polyamine transporter I"/>
    <property type="match status" value="1"/>
</dbReference>
<keyword evidence="5 6" id="KW-0472">Membrane</keyword>
<accession>A0A418MIG7</accession>
<dbReference type="PANTHER" id="PTHR42770:SF7">
    <property type="entry name" value="MEMBRANE PROTEIN"/>
    <property type="match status" value="1"/>
</dbReference>
<evidence type="ECO:0000313" key="8">
    <source>
        <dbReference type="Proteomes" id="UP000283523"/>
    </source>
</evidence>
<organism evidence="7 8">
    <name type="scientific">Fibrisoma montanum</name>
    <dbReference type="NCBI Taxonomy" id="2305895"/>
    <lineage>
        <taxon>Bacteria</taxon>
        <taxon>Pseudomonadati</taxon>
        <taxon>Bacteroidota</taxon>
        <taxon>Cytophagia</taxon>
        <taxon>Cytophagales</taxon>
        <taxon>Spirosomataceae</taxon>
        <taxon>Fibrisoma</taxon>
    </lineage>
</organism>
<evidence type="ECO:0000256" key="4">
    <source>
        <dbReference type="ARBA" id="ARBA00022989"/>
    </source>
</evidence>
<feature type="transmembrane region" description="Helical" evidence="6">
    <location>
        <begin position="271"/>
        <end position="299"/>
    </location>
</feature>
<feature type="transmembrane region" description="Helical" evidence="6">
    <location>
        <begin position="345"/>
        <end position="368"/>
    </location>
</feature>
<keyword evidence="3 6" id="KW-0812">Transmembrane</keyword>
<reference evidence="7 8" key="1">
    <citation type="submission" date="2018-08" db="EMBL/GenBank/DDBJ databases">
        <title>Fibrisoma montanum sp. nov., isolated from Danxia mountain soil.</title>
        <authorList>
            <person name="Huang Y."/>
        </authorList>
    </citation>
    <scope>NUCLEOTIDE SEQUENCE [LARGE SCALE GENOMIC DNA]</scope>
    <source>
        <strain evidence="7 8">HYT19</strain>
    </source>
</reference>
<feature type="transmembrane region" description="Helical" evidence="6">
    <location>
        <begin position="227"/>
        <end position="251"/>
    </location>
</feature>
<keyword evidence="2" id="KW-1003">Cell membrane</keyword>
<dbReference type="AlphaFoldDB" id="A0A418MIG7"/>
<sequence>MQAFVKTKLRELPASAICGNDISSSCLYVSALSILYAGQFAWISLLLVSGTLFLFRKIYGEVVGALPLNGGAYNVLLNSANKSMASLAACLTILSYVATSVISANEAIHYAASFAPTMPVIIGTIGLLLLFFLLNLLGLKESSKAAVVIFIIHLATLSILCLVCGWYVLTNGIGQIVANFNVRSQHSLSYQLFAGFSAAMLGISGFESSANYVEEQARGVFPKTLRNMWIIVTVFNPLIAILALGVLPVADVRQHQESLLAFMGQRSGGRWLAWLVSVDAMLVLSGAVLTSFVGVSGLVKRMTLDRIFPQFLLTENKRQAPYYILLVFFLLCVAILLSTGGNLRALAGVYTISFLAVMGLFGVGNLMLKLRRKRLPRPEIATVGSVLLALLAVGVALLGNVVLNPQYLWVFFQYFIPTFLIALVMMDRSLLLKGLLSVVLYLFNPLKRTIERFTGWTNRTIKEINDQEFVFFSKGDDVASLNQVMIYIQENEETNRLRIVTVENEQFKAPEHLHRDIETLDRAYPEINITYEKINGHFGPELIKELSAKWRIPTNFMFIGSPGRRFQYRIEELCGVRLII</sequence>
<protein>
    <submittedName>
        <fullName evidence="7">APC family permease</fullName>
    </submittedName>
</protein>
<dbReference type="InterPro" id="IPR002293">
    <property type="entry name" value="AA/rel_permease1"/>
</dbReference>
<feature type="transmembrane region" description="Helical" evidence="6">
    <location>
        <begin position="146"/>
        <end position="168"/>
    </location>
</feature>
<feature type="transmembrane region" description="Helical" evidence="6">
    <location>
        <begin position="320"/>
        <end position="339"/>
    </location>
</feature>
<evidence type="ECO:0000256" key="6">
    <source>
        <dbReference type="SAM" id="Phobius"/>
    </source>
</evidence>
<keyword evidence="8" id="KW-1185">Reference proteome</keyword>
<name>A0A418MIG7_9BACT</name>
<dbReference type="GO" id="GO:0022857">
    <property type="term" value="F:transmembrane transporter activity"/>
    <property type="evidence" value="ECO:0007669"/>
    <property type="project" value="InterPro"/>
</dbReference>
<feature type="transmembrane region" description="Helical" evidence="6">
    <location>
        <begin position="380"/>
        <end position="401"/>
    </location>
</feature>
<dbReference type="Proteomes" id="UP000283523">
    <property type="component" value="Unassembled WGS sequence"/>
</dbReference>
<evidence type="ECO:0000313" key="7">
    <source>
        <dbReference type="EMBL" id="RIV27209.1"/>
    </source>
</evidence>
<feature type="transmembrane region" description="Helical" evidence="6">
    <location>
        <begin position="34"/>
        <end position="55"/>
    </location>
</feature>
<dbReference type="OrthoDB" id="860831at2"/>
<evidence type="ECO:0000256" key="2">
    <source>
        <dbReference type="ARBA" id="ARBA00022475"/>
    </source>
</evidence>
<evidence type="ECO:0000256" key="3">
    <source>
        <dbReference type="ARBA" id="ARBA00022692"/>
    </source>
</evidence>
<gene>
    <name evidence="7" type="ORF">DYU11_02535</name>
</gene>
<feature type="transmembrane region" description="Helical" evidence="6">
    <location>
        <begin position="84"/>
        <end position="104"/>
    </location>
</feature>
<evidence type="ECO:0000256" key="1">
    <source>
        <dbReference type="ARBA" id="ARBA00004651"/>
    </source>
</evidence>
<proteinExistence type="predicted"/>
<feature type="transmembrane region" description="Helical" evidence="6">
    <location>
        <begin position="110"/>
        <end position="134"/>
    </location>
</feature>
<feature type="transmembrane region" description="Helical" evidence="6">
    <location>
        <begin position="407"/>
        <end position="426"/>
    </location>
</feature>
<dbReference type="EMBL" id="QXED01000001">
    <property type="protein sequence ID" value="RIV27209.1"/>
    <property type="molecule type" value="Genomic_DNA"/>
</dbReference>
<comment type="caution">
    <text evidence="7">The sequence shown here is derived from an EMBL/GenBank/DDBJ whole genome shotgun (WGS) entry which is preliminary data.</text>
</comment>
<comment type="subcellular location">
    <subcellularLocation>
        <location evidence="1">Cell membrane</location>
        <topology evidence="1">Multi-pass membrane protein</topology>
    </subcellularLocation>
</comment>